<evidence type="ECO:0000313" key="2">
    <source>
        <dbReference type="EMBL" id="KAL2811874.1"/>
    </source>
</evidence>
<reference evidence="2 3" key="1">
    <citation type="submission" date="2024-07" db="EMBL/GenBank/DDBJ databases">
        <title>Section-level genome sequencing and comparative genomics of Aspergillus sections Usti and Cavernicolus.</title>
        <authorList>
            <consortium name="Lawrence Berkeley National Laboratory"/>
            <person name="Nybo J.L."/>
            <person name="Vesth T.C."/>
            <person name="Theobald S."/>
            <person name="Frisvad J.C."/>
            <person name="Larsen T.O."/>
            <person name="Kjaerboelling I."/>
            <person name="Rothschild-Mancinelli K."/>
            <person name="Lyhne E.K."/>
            <person name="Kogle M.E."/>
            <person name="Barry K."/>
            <person name="Clum A."/>
            <person name="Na H."/>
            <person name="Ledsgaard L."/>
            <person name="Lin J."/>
            <person name="Lipzen A."/>
            <person name="Kuo A."/>
            <person name="Riley R."/>
            <person name="Mondo S."/>
            <person name="Labutti K."/>
            <person name="Haridas S."/>
            <person name="Pangalinan J."/>
            <person name="Salamov A.A."/>
            <person name="Simmons B.A."/>
            <person name="Magnuson J.K."/>
            <person name="Chen J."/>
            <person name="Drula E."/>
            <person name="Henrissat B."/>
            <person name="Wiebenga A."/>
            <person name="Lubbers R.J."/>
            <person name="Gomes A.C."/>
            <person name="Makela M.R."/>
            <person name="Stajich J."/>
            <person name="Grigoriev I.V."/>
            <person name="Mortensen U.H."/>
            <person name="De Vries R.P."/>
            <person name="Baker S.E."/>
            <person name="Andersen M.R."/>
        </authorList>
    </citation>
    <scope>NUCLEOTIDE SEQUENCE [LARGE SCALE GENOMIC DNA]</scope>
    <source>
        <strain evidence="2 3">CBS 588.65</strain>
    </source>
</reference>
<gene>
    <name evidence="2" type="ORF">BJX63DRAFT_397982</name>
</gene>
<protein>
    <submittedName>
        <fullName evidence="2">Uncharacterized protein</fullName>
    </submittedName>
</protein>
<dbReference type="Proteomes" id="UP001610334">
    <property type="component" value="Unassembled WGS sequence"/>
</dbReference>
<sequence length="77" mass="8239">MVISALSTTTCCPSVLNPESISAPSRARTQLPRDLEGVLGPILPQLGAIRRLQQKMAISPSRPRQGQQNVGETSWAA</sequence>
<feature type="compositionally biased region" description="Polar residues" evidence="1">
    <location>
        <begin position="62"/>
        <end position="77"/>
    </location>
</feature>
<organism evidence="2 3">
    <name type="scientific">Aspergillus granulosus</name>
    <dbReference type="NCBI Taxonomy" id="176169"/>
    <lineage>
        <taxon>Eukaryota</taxon>
        <taxon>Fungi</taxon>
        <taxon>Dikarya</taxon>
        <taxon>Ascomycota</taxon>
        <taxon>Pezizomycotina</taxon>
        <taxon>Eurotiomycetes</taxon>
        <taxon>Eurotiomycetidae</taxon>
        <taxon>Eurotiales</taxon>
        <taxon>Aspergillaceae</taxon>
        <taxon>Aspergillus</taxon>
        <taxon>Aspergillus subgen. Nidulantes</taxon>
    </lineage>
</organism>
<proteinExistence type="predicted"/>
<accession>A0ABR4H9F0</accession>
<comment type="caution">
    <text evidence="2">The sequence shown here is derived from an EMBL/GenBank/DDBJ whole genome shotgun (WGS) entry which is preliminary data.</text>
</comment>
<evidence type="ECO:0000313" key="3">
    <source>
        <dbReference type="Proteomes" id="UP001610334"/>
    </source>
</evidence>
<name>A0ABR4H9F0_9EURO</name>
<dbReference type="EMBL" id="JBFXLT010000053">
    <property type="protein sequence ID" value="KAL2811874.1"/>
    <property type="molecule type" value="Genomic_DNA"/>
</dbReference>
<feature type="region of interest" description="Disordered" evidence="1">
    <location>
        <begin position="56"/>
        <end position="77"/>
    </location>
</feature>
<keyword evidence="3" id="KW-1185">Reference proteome</keyword>
<evidence type="ECO:0000256" key="1">
    <source>
        <dbReference type="SAM" id="MobiDB-lite"/>
    </source>
</evidence>